<keyword evidence="5" id="KW-0539">Nucleus</keyword>
<comment type="subcellular location">
    <subcellularLocation>
        <location evidence="1">Nucleus</location>
        <location evidence="1">Nucleolus</location>
    </subcellularLocation>
</comment>
<dbReference type="InterPro" id="IPR009668">
    <property type="entry name" value="RNA_pol-assoc_fac_A49-like"/>
</dbReference>
<name>A0A1E5RW71_9ASCO</name>
<accession>A0A1E5RW71</accession>
<dbReference type="GO" id="GO:0000428">
    <property type="term" value="C:DNA-directed RNA polymerase complex"/>
    <property type="evidence" value="ECO:0007669"/>
    <property type="project" value="UniProtKB-KW"/>
</dbReference>
<evidence type="ECO:0000256" key="4">
    <source>
        <dbReference type="ARBA" id="ARBA00023163"/>
    </source>
</evidence>
<dbReference type="GO" id="GO:0006351">
    <property type="term" value="P:DNA-templated transcription"/>
    <property type="evidence" value="ECO:0007669"/>
    <property type="project" value="InterPro"/>
</dbReference>
<comment type="similarity">
    <text evidence="2">Belongs to the eukaryotic RPA49/POLR1E RNA polymerase subunit family.</text>
</comment>
<evidence type="ECO:0000313" key="6">
    <source>
        <dbReference type="EMBL" id="OEJ91220.1"/>
    </source>
</evidence>
<dbReference type="OrthoDB" id="532500at2759"/>
<reference evidence="7" key="1">
    <citation type="journal article" date="2016" name="Genome Announc.">
        <title>Genome sequences of three species of Hanseniaspora isolated from spontaneous wine fermentations.</title>
        <authorList>
            <person name="Sternes P.R."/>
            <person name="Lee D."/>
            <person name="Kutyna D.R."/>
            <person name="Borneman A.R."/>
        </authorList>
    </citation>
    <scope>NUCLEOTIDE SEQUENCE [LARGE SCALE GENOMIC DNA]</scope>
    <source>
        <strain evidence="7">AWRI3578</strain>
    </source>
</reference>
<dbReference type="EMBL" id="LPNL01000002">
    <property type="protein sequence ID" value="OEJ91220.1"/>
    <property type="molecule type" value="Genomic_DNA"/>
</dbReference>
<dbReference type="AlphaFoldDB" id="A0A1E5RW71"/>
<dbReference type="Pfam" id="PF06870">
    <property type="entry name" value="RNA_pol_I_A49"/>
    <property type="match status" value="1"/>
</dbReference>
<protein>
    <submittedName>
        <fullName evidence="6">DNA-directed RNA polymerase I subunit RPA49</fullName>
    </submittedName>
</protein>
<evidence type="ECO:0000256" key="2">
    <source>
        <dbReference type="ARBA" id="ARBA00009430"/>
    </source>
</evidence>
<evidence type="ECO:0000256" key="1">
    <source>
        <dbReference type="ARBA" id="ARBA00004604"/>
    </source>
</evidence>
<dbReference type="GO" id="GO:0003677">
    <property type="term" value="F:DNA binding"/>
    <property type="evidence" value="ECO:0007669"/>
    <property type="project" value="InterPro"/>
</dbReference>
<keyword evidence="7" id="KW-1185">Reference proteome</keyword>
<comment type="caution">
    <text evidence="6">The sequence shown here is derived from an EMBL/GenBank/DDBJ whole genome shotgun (WGS) entry which is preliminary data.</text>
</comment>
<dbReference type="GO" id="GO:0005730">
    <property type="term" value="C:nucleolus"/>
    <property type="evidence" value="ECO:0007669"/>
    <property type="project" value="UniProtKB-SubCell"/>
</dbReference>
<proteinExistence type="inferred from homology"/>
<dbReference type="PANTHER" id="PTHR14440">
    <property type="entry name" value="DNA-DIRECTED RNA POLYMERASE I SUBUNIT RPA49"/>
    <property type="match status" value="1"/>
</dbReference>
<sequence length="414" mass="47333">MAGDNLKISLIEKDSENASCLINFKGNDIPKDSKFKLYQKRSKKHAKEEDFGSVLIQGENERLEYIANNDTEPFDYYLVNIEDDKMKLFKTRFFKDSKIISKSKKSLKSPAIRNSDKNIRVSTKRNQLGEAFGTNKAKKAIADIERNRIDSEKLLENSQMIIDNVNSKVENLPTKFEMDESLERVTPACNPDAVDPMDIYPIESIVNKKLLKDIRLDDLIAGSKEDIINTFPYAKEGIILEKINQFNENTPTTKWQLLYFTSLLISLFKNKNMHSKDKLLEKYSENNKPSDTLIDYVLSNFTIYKVSGAFGKSKNNSFIVDPRNEDKILCYIICSILQLNGFFLEITPLAKELNLKPSKINELLKIIGCQVKNITQTQANALSLDKNITKSNYKVATLKVPFKVPAITRRGARR</sequence>
<evidence type="ECO:0000256" key="5">
    <source>
        <dbReference type="ARBA" id="ARBA00023242"/>
    </source>
</evidence>
<gene>
    <name evidence="6" type="ORF">AWRI3578_g225</name>
</gene>
<keyword evidence="4" id="KW-0804">Transcription</keyword>
<dbReference type="Proteomes" id="UP000095605">
    <property type="component" value="Unassembled WGS sequence"/>
</dbReference>
<keyword evidence="3 6" id="KW-0240">DNA-directed RNA polymerase</keyword>
<evidence type="ECO:0000313" key="7">
    <source>
        <dbReference type="Proteomes" id="UP000095605"/>
    </source>
</evidence>
<organism evidence="6 7">
    <name type="scientific">Hanseniaspora opuntiae</name>
    <dbReference type="NCBI Taxonomy" id="211096"/>
    <lineage>
        <taxon>Eukaryota</taxon>
        <taxon>Fungi</taxon>
        <taxon>Dikarya</taxon>
        <taxon>Ascomycota</taxon>
        <taxon>Saccharomycotina</taxon>
        <taxon>Saccharomycetes</taxon>
        <taxon>Saccharomycodales</taxon>
        <taxon>Saccharomycodaceae</taxon>
        <taxon>Hanseniaspora</taxon>
    </lineage>
</organism>
<evidence type="ECO:0000256" key="3">
    <source>
        <dbReference type="ARBA" id="ARBA00022478"/>
    </source>
</evidence>